<sequence>MFNSRVSYSSPQDDVPTGREGREAQSSVLRDKIPARLVLYFLSWSGFLVSFMMRNDMNFALVAMISNDNSTQNQSLNKSQQILGTGTDDQKTIVKSVVISSFYWCYVLSQVVGGVATELFGTKTPLINGEEYLKSLQLFLF</sequence>
<dbReference type="InterPro" id="IPR036259">
    <property type="entry name" value="MFS_trans_sf"/>
</dbReference>
<dbReference type="GeneID" id="117137794"/>
<keyword evidence="2" id="KW-1133">Transmembrane helix</keyword>
<dbReference type="Gene3D" id="1.20.120.540">
    <property type="entry name" value="Voltage-gated potassium channels"/>
    <property type="match status" value="1"/>
</dbReference>
<dbReference type="SUPFAM" id="SSF103473">
    <property type="entry name" value="MFS general substrate transporter"/>
    <property type="match status" value="1"/>
</dbReference>
<evidence type="ECO:0000256" key="1">
    <source>
        <dbReference type="SAM" id="MobiDB-lite"/>
    </source>
</evidence>
<dbReference type="Proteomes" id="UP000515162">
    <property type="component" value="Chromosome 2R"/>
</dbReference>
<feature type="compositionally biased region" description="Polar residues" evidence="1">
    <location>
        <begin position="1"/>
        <end position="12"/>
    </location>
</feature>
<dbReference type="AlphaFoldDB" id="A0A6P8JGK8"/>
<feature type="compositionally biased region" description="Basic and acidic residues" evidence="1">
    <location>
        <begin position="16"/>
        <end position="26"/>
    </location>
</feature>
<keyword evidence="3" id="KW-1185">Reference proteome</keyword>
<dbReference type="InterPro" id="IPR027378">
    <property type="entry name" value="Nucleotide_channel_N"/>
</dbReference>
<gene>
    <name evidence="4" type="primary">LOC117137794</name>
</gene>
<name>A0A6P8JGK8_DROMA</name>
<evidence type="ECO:0000313" key="4">
    <source>
        <dbReference type="RefSeq" id="XP_033155357.1"/>
    </source>
</evidence>
<accession>A0A6P8JGK8</accession>
<reference evidence="4" key="1">
    <citation type="submission" date="2025-08" db="UniProtKB">
        <authorList>
            <consortium name="RefSeq"/>
        </authorList>
    </citation>
    <scope>IDENTIFICATION</scope>
    <source>
        <strain evidence="4">Mau12</strain>
        <tissue evidence="4">Whole Body</tissue>
    </source>
</reference>
<protein>
    <submittedName>
        <fullName evidence="4">Ascorbate transporter, chloroplastic isoform X6</fullName>
    </submittedName>
</protein>
<evidence type="ECO:0000313" key="3">
    <source>
        <dbReference type="Proteomes" id="UP000515162"/>
    </source>
</evidence>
<evidence type="ECO:0000256" key="2">
    <source>
        <dbReference type="SAM" id="Phobius"/>
    </source>
</evidence>
<feature type="region of interest" description="Disordered" evidence="1">
    <location>
        <begin position="1"/>
        <end position="26"/>
    </location>
</feature>
<feature type="transmembrane region" description="Helical" evidence="2">
    <location>
        <begin position="33"/>
        <end position="53"/>
    </location>
</feature>
<dbReference type="CTD" id="3354861"/>
<dbReference type="RefSeq" id="XP_033155357.1">
    <property type="nucleotide sequence ID" value="XM_033299466.1"/>
</dbReference>
<organism evidence="3 4">
    <name type="scientific">Drosophila mauritiana</name>
    <name type="common">Fruit fly</name>
    <dbReference type="NCBI Taxonomy" id="7226"/>
    <lineage>
        <taxon>Eukaryota</taxon>
        <taxon>Metazoa</taxon>
        <taxon>Ecdysozoa</taxon>
        <taxon>Arthropoda</taxon>
        <taxon>Hexapoda</taxon>
        <taxon>Insecta</taxon>
        <taxon>Pterygota</taxon>
        <taxon>Neoptera</taxon>
        <taxon>Endopterygota</taxon>
        <taxon>Diptera</taxon>
        <taxon>Brachycera</taxon>
        <taxon>Muscomorpha</taxon>
        <taxon>Ephydroidea</taxon>
        <taxon>Drosophilidae</taxon>
        <taxon>Drosophila</taxon>
        <taxon>Sophophora</taxon>
    </lineage>
</organism>
<proteinExistence type="predicted"/>
<keyword evidence="2" id="KW-0472">Membrane</keyword>
<keyword evidence="2" id="KW-0812">Transmembrane</keyword>